<reference evidence="2 3" key="1">
    <citation type="submission" date="2021-05" db="EMBL/GenBank/DDBJ databases">
        <title>The draft genome of Geobacter luticola JCM 17780.</title>
        <authorList>
            <person name="Xu Z."/>
            <person name="Masuda Y."/>
            <person name="Itoh H."/>
            <person name="Senoo K."/>
        </authorList>
    </citation>
    <scope>NUCLEOTIDE SEQUENCE [LARGE SCALE GENOMIC DNA]</scope>
    <source>
        <strain evidence="2 3">JCM 17780</strain>
    </source>
</reference>
<dbReference type="RefSeq" id="WP_214174307.1">
    <property type="nucleotide sequence ID" value="NZ_JAHCVK010000001.1"/>
</dbReference>
<keyword evidence="3" id="KW-1185">Reference proteome</keyword>
<proteinExistence type="predicted"/>
<dbReference type="Proteomes" id="UP000756860">
    <property type="component" value="Unassembled WGS sequence"/>
</dbReference>
<evidence type="ECO:0000313" key="2">
    <source>
        <dbReference type="EMBL" id="MBT0652357.1"/>
    </source>
</evidence>
<organism evidence="2 3">
    <name type="scientific">Geomobilimonas luticola</name>
    <dbReference type="NCBI Taxonomy" id="1114878"/>
    <lineage>
        <taxon>Bacteria</taxon>
        <taxon>Pseudomonadati</taxon>
        <taxon>Thermodesulfobacteriota</taxon>
        <taxon>Desulfuromonadia</taxon>
        <taxon>Geobacterales</taxon>
        <taxon>Geobacteraceae</taxon>
        <taxon>Geomobilimonas</taxon>
    </lineage>
</organism>
<gene>
    <name evidence="2" type="ORF">KI810_04765</name>
</gene>
<feature type="transmembrane region" description="Helical" evidence="1">
    <location>
        <begin position="243"/>
        <end position="266"/>
    </location>
</feature>
<accession>A0ABS5SAG0</accession>
<feature type="transmembrane region" description="Helical" evidence="1">
    <location>
        <begin position="52"/>
        <end position="70"/>
    </location>
</feature>
<dbReference type="Pfam" id="PF09991">
    <property type="entry name" value="DUF2232"/>
    <property type="match status" value="1"/>
</dbReference>
<keyword evidence="1" id="KW-1133">Transmembrane helix</keyword>
<name>A0ABS5SAG0_9BACT</name>
<comment type="caution">
    <text evidence="2">The sequence shown here is derived from an EMBL/GenBank/DDBJ whole genome shotgun (WGS) entry which is preliminary data.</text>
</comment>
<dbReference type="InterPro" id="IPR018710">
    <property type="entry name" value="DUF2232"/>
</dbReference>
<keyword evidence="1" id="KW-0812">Transmembrane</keyword>
<evidence type="ECO:0000256" key="1">
    <source>
        <dbReference type="SAM" id="Phobius"/>
    </source>
</evidence>
<feature type="transmembrane region" description="Helical" evidence="1">
    <location>
        <begin position="20"/>
        <end position="40"/>
    </location>
</feature>
<feature type="transmembrane region" description="Helical" evidence="1">
    <location>
        <begin position="278"/>
        <end position="299"/>
    </location>
</feature>
<feature type="transmembrane region" description="Helical" evidence="1">
    <location>
        <begin position="221"/>
        <end position="237"/>
    </location>
</feature>
<feature type="transmembrane region" description="Helical" evidence="1">
    <location>
        <begin position="106"/>
        <end position="125"/>
    </location>
</feature>
<sequence>MKSLTPGPWLEMVKGSVITLALFLAYVSFPLLGMFPGFFVPLPGIYFAQKHGTMMGVAIVAVSVLVLLPVAGVSTAILYLLQCGILTLALPAFLSRGWGGARSIATAVALNTAVVAVFAIVFALSQGVDLHGQVLKGINASISQTAAVYEKSGLTGEELQTFKTAMEQAGGLIGRIYPALVIISLVTIAGLNLWLMARLAMRLPTPPALGEFSRFKNPEQLIWVVIASGFSMLLPQGEVAGVALNVLIVTLSLYFVQGLAIICWFFNRFAVPGLVRAIFYILLTLQPYLAVAVAALGIFDLWGDFRTPRQPENL</sequence>
<dbReference type="PANTHER" id="PTHR41324:SF1">
    <property type="entry name" value="DUF2232 DOMAIN-CONTAINING PROTEIN"/>
    <property type="match status" value="1"/>
</dbReference>
<feature type="transmembrane region" description="Helical" evidence="1">
    <location>
        <begin position="176"/>
        <end position="200"/>
    </location>
</feature>
<keyword evidence="1" id="KW-0472">Membrane</keyword>
<feature type="transmembrane region" description="Helical" evidence="1">
    <location>
        <begin position="76"/>
        <end position="94"/>
    </location>
</feature>
<protein>
    <submittedName>
        <fullName evidence="2">YybS family protein</fullName>
    </submittedName>
</protein>
<evidence type="ECO:0000313" key="3">
    <source>
        <dbReference type="Proteomes" id="UP000756860"/>
    </source>
</evidence>
<dbReference type="PANTHER" id="PTHR41324">
    <property type="entry name" value="MEMBRANE PROTEIN-RELATED"/>
    <property type="match status" value="1"/>
</dbReference>
<dbReference type="EMBL" id="JAHCVK010000001">
    <property type="protein sequence ID" value="MBT0652357.1"/>
    <property type="molecule type" value="Genomic_DNA"/>
</dbReference>